<dbReference type="InterPro" id="IPR002781">
    <property type="entry name" value="TM_pro_TauE-like"/>
</dbReference>
<protein>
    <recommendedName>
        <fullName evidence="6">Probable membrane transporter protein</fullName>
    </recommendedName>
</protein>
<feature type="transmembrane region" description="Helical" evidence="6">
    <location>
        <begin position="140"/>
        <end position="164"/>
    </location>
</feature>
<comment type="subcellular location">
    <subcellularLocation>
        <location evidence="6">Cell membrane</location>
        <topology evidence="6">Multi-pass membrane protein</topology>
    </subcellularLocation>
    <subcellularLocation>
        <location evidence="1">Membrane</location>
        <topology evidence="1">Multi-pass membrane protein</topology>
    </subcellularLocation>
</comment>
<dbReference type="AlphaFoldDB" id="A0A561V8J8"/>
<evidence type="ECO:0000256" key="2">
    <source>
        <dbReference type="ARBA" id="ARBA00009142"/>
    </source>
</evidence>
<evidence type="ECO:0000313" key="7">
    <source>
        <dbReference type="EMBL" id="TWG07920.1"/>
    </source>
</evidence>
<evidence type="ECO:0000256" key="1">
    <source>
        <dbReference type="ARBA" id="ARBA00004141"/>
    </source>
</evidence>
<evidence type="ECO:0000256" key="6">
    <source>
        <dbReference type="RuleBase" id="RU363041"/>
    </source>
</evidence>
<dbReference type="Proteomes" id="UP000316184">
    <property type="component" value="Unassembled WGS sequence"/>
</dbReference>
<evidence type="ECO:0000256" key="4">
    <source>
        <dbReference type="ARBA" id="ARBA00022989"/>
    </source>
</evidence>
<accession>A0A561V8J8</accession>
<feature type="transmembrane region" description="Helical" evidence="6">
    <location>
        <begin position="77"/>
        <end position="96"/>
    </location>
</feature>
<keyword evidence="3 6" id="KW-0812">Transmembrane</keyword>
<name>A0A561V8J8_9PSEU</name>
<keyword evidence="8" id="KW-1185">Reference proteome</keyword>
<dbReference type="Pfam" id="PF01925">
    <property type="entry name" value="TauE"/>
    <property type="match status" value="1"/>
</dbReference>
<reference evidence="7 8" key="1">
    <citation type="submission" date="2019-06" db="EMBL/GenBank/DDBJ databases">
        <title>Sequencing the genomes of 1000 actinobacteria strains.</title>
        <authorList>
            <person name="Klenk H.-P."/>
        </authorList>
    </citation>
    <scope>NUCLEOTIDE SEQUENCE [LARGE SCALE GENOMIC DNA]</scope>
    <source>
        <strain evidence="7 8">DSM 46699</strain>
    </source>
</reference>
<keyword evidence="4 6" id="KW-1133">Transmembrane helix</keyword>
<keyword evidence="6" id="KW-1003">Cell membrane</keyword>
<dbReference type="EMBL" id="VIWX01000001">
    <property type="protein sequence ID" value="TWG07920.1"/>
    <property type="molecule type" value="Genomic_DNA"/>
</dbReference>
<dbReference type="RefSeq" id="WP_222429265.1">
    <property type="nucleotide sequence ID" value="NZ_VIWX01000001.1"/>
</dbReference>
<comment type="similarity">
    <text evidence="2 6">Belongs to the 4-toluene sulfonate uptake permease (TSUP) (TC 2.A.102) family.</text>
</comment>
<dbReference type="GO" id="GO:0005886">
    <property type="term" value="C:plasma membrane"/>
    <property type="evidence" value="ECO:0007669"/>
    <property type="project" value="UniProtKB-SubCell"/>
</dbReference>
<evidence type="ECO:0000256" key="3">
    <source>
        <dbReference type="ARBA" id="ARBA00022692"/>
    </source>
</evidence>
<feature type="transmembrane region" description="Helical" evidence="6">
    <location>
        <begin position="102"/>
        <end position="120"/>
    </location>
</feature>
<dbReference type="PANTHER" id="PTHR43701:SF2">
    <property type="entry name" value="MEMBRANE TRANSPORTER PROTEIN YJNA-RELATED"/>
    <property type="match status" value="1"/>
</dbReference>
<evidence type="ECO:0000256" key="5">
    <source>
        <dbReference type="ARBA" id="ARBA00023136"/>
    </source>
</evidence>
<evidence type="ECO:0000313" key="8">
    <source>
        <dbReference type="Proteomes" id="UP000316184"/>
    </source>
</evidence>
<feature type="transmembrane region" description="Helical" evidence="6">
    <location>
        <begin position="216"/>
        <end position="232"/>
    </location>
</feature>
<proteinExistence type="inferred from homology"/>
<organism evidence="7 8">
    <name type="scientific">Saccharopolyspora dendranthemae</name>
    <dbReference type="NCBI Taxonomy" id="1181886"/>
    <lineage>
        <taxon>Bacteria</taxon>
        <taxon>Bacillati</taxon>
        <taxon>Actinomycetota</taxon>
        <taxon>Actinomycetes</taxon>
        <taxon>Pseudonocardiales</taxon>
        <taxon>Pseudonocardiaceae</taxon>
        <taxon>Saccharopolyspora</taxon>
    </lineage>
</organism>
<keyword evidence="5 6" id="KW-0472">Membrane</keyword>
<comment type="caution">
    <text evidence="7">The sequence shown here is derived from an EMBL/GenBank/DDBJ whole genome shotgun (WGS) entry which is preliminary data.</text>
</comment>
<gene>
    <name evidence="7" type="ORF">FHU35_11539</name>
</gene>
<sequence length="264" mass="26559">MDLLFLALVGLVTGVTTVLFGFGGGFVTVPVIMWVDASLGESTAVVAIATSSAVMVVNAAAATIATPRPVLRRLGGAKVLCVLLAAGGLCGALLAGLAPSPLIHWGFVAYLCVTIADVLLRPGFLRPAAAAVPARSRFPIPTALGVPIGAVASFLGVGGSVMTVPLLRRGGMPMAVAAPLANPLTFAISLPALVVFFLGTPAVTGEGVVGLIDLRSAGILLVTAIPVIVLLRRRPPKIGDAGHARAYLALLVIVTLAAITAGVR</sequence>
<dbReference type="InterPro" id="IPR051598">
    <property type="entry name" value="TSUP/Inactive_protease-like"/>
</dbReference>
<dbReference type="PANTHER" id="PTHR43701">
    <property type="entry name" value="MEMBRANE TRANSPORTER PROTEIN MJ0441-RELATED"/>
    <property type="match status" value="1"/>
</dbReference>
<feature type="transmembrane region" description="Helical" evidence="6">
    <location>
        <begin position="244"/>
        <end position="263"/>
    </location>
</feature>
<feature type="transmembrane region" description="Helical" evidence="6">
    <location>
        <begin position="45"/>
        <end position="65"/>
    </location>
</feature>
<feature type="transmembrane region" description="Helical" evidence="6">
    <location>
        <begin position="184"/>
        <end position="204"/>
    </location>
</feature>